<dbReference type="Pfam" id="PF13407">
    <property type="entry name" value="Peripla_BP_4"/>
    <property type="match status" value="1"/>
</dbReference>
<comment type="similarity">
    <text evidence="2">Belongs to the bacterial solute-binding protein 2 family.</text>
</comment>
<keyword evidence="3 4" id="KW-0732">Signal</keyword>
<name>A0ABS2KZW8_9NOCA</name>
<evidence type="ECO:0000313" key="7">
    <source>
        <dbReference type="Proteomes" id="UP000703038"/>
    </source>
</evidence>
<accession>A0ABS2KZW8</accession>
<evidence type="ECO:0000256" key="3">
    <source>
        <dbReference type="ARBA" id="ARBA00022729"/>
    </source>
</evidence>
<sequence>MRPTTNRKAGLIAAMTVCTLALAACGNSGSGSSGADEAGPPVDVSAATAKVQELTASPTPLGISVPVDKPIPSDLKVILVNCVTSFCKPIGDQVETAGEALGWDVSIITPSSGNAAAQQNAFKSALSQDPDMIMNYTYESTVLGDGYREAFDRGIPVVSGGVLDEPAAPGQPGPLVNFSGPPGVQAQGAAVAALVAERTEGRADMLFVGLPAFPIIDSLEKGMKSGLEEYCPDTCQVRERYDLPVESIGKNAAELIVNRLRASKDVDSVFLSASVMSLGMVNALKSAGLQDIKIFTAYAEDTVLPDIKSGAIEGAAKSPGLENGWYFMDGAVRVAAGVDPAPSNSAVPNVLVTADNLGNPPVTTPITDDFEAKFLELWGK</sequence>
<feature type="signal peptide" evidence="4">
    <location>
        <begin position="1"/>
        <end position="23"/>
    </location>
</feature>
<comment type="caution">
    <text evidence="6">The sequence shown here is derived from an EMBL/GenBank/DDBJ whole genome shotgun (WGS) entry which is preliminary data.</text>
</comment>
<dbReference type="InterPro" id="IPR025997">
    <property type="entry name" value="SBP_2_dom"/>
</dbReference>
<gene>
    <name evidence="6" type="ORF">JOE42_004206</name>
</gene>
<dbReference type="PANTHER" id="PTHR46847">
    <property type="entry name" value="D-ALLOSE-BINDING PERIPLASMIC PROTEIN-RELATED"/>
    <property type="match status" value="1"/>
</dbReference>
<comment type="subcellular location">
    <subcellularLocation>
        <location evidence="1">Cell envelope</location>
    </subcellularLocation>
</comment>
<dbReference type="Gene3D" id="3.40.50.2300">
    <property type="match status" value="2"/>
</dbReference>
<evidence type="ECO:0000256" key="1">
    <source>
        <dbReference type="ARBA" id="ARBA00004196"/>
    </source>
</evidence>
<keyword evidence="6" id="KW-0813">Transport</keyword>
<organism evidence="6 7">
    <name type="scientific">Rhodococcoides corynebacterioides</name>
    <dbReference type="NCBI Taxonomy" id="53972"/>
    <lineage>
        <taxon>Bacteria</taxon>
        <taxon>Bacillati</taxon>
        <taxon>Actinomycetota</taxon>
        <taxon>Actinomycetes</taxon>
        <taxon>Mycobacteriales</taxon>
        <taxon>Nocardiaceae</taxon>
        <taxon>Rhodococcoides</taxon>
    </lineage>
</organism>
<dbReference type="PANTHER" id="PTHR46847:SF1">
    <property type="entry name" value="D-ALLOSE-BINDING PERIPLASMIC PROTEIN-RELATED"/>
    <property type="match status" value="1"/>
</dbReference>
<dbReference type="RefSeq" id="WP_204870148.1">
    <property type="nucleotide sequence ID" value="NZ_JAFBBK010000001.1"/>
</dbReference>
<dbReference type="EMBL" id="JAFBBK010000001">
    <property type="protein sequence ID" value="MBM7417473.1"/>
    <property type="molecule type" value="Genomic_DNA"/>
</dbReference>
<dbReference type="Proteomes" id="UP000703038">
    <property type="component" value="Unassembled WGS sequence"/>
</dbReference>
<evidence type="ECO:0000313" key="6">
    <source>
        <dbReference type="EMBL" id="MBM7417473.1"/>
    </source>
</evidence>
<proteinExistence type="inferred from homology"/>
<dbReference type="PROSITE" id="PS51257">
    <property type="entry name" value="PROKAR_LIPOPROTEIN"/>
    <property type="match status" value="1"/>
</dbReference>
<reference evidence="6 7" key="1">
    <citation type="submission" date="2021-01" db="EMBL/GenBank/DDBJ databases">
        <title>Genomics of switchgrass bacterial isolates.</title>
        <authorList>
            <person name="Shade A."/>
        </authorList>
    </citation>
    <scope>NUCLEOTIDE SEQUENCE [LARGE SCALE GENOMIC DNA]</scope>
    <source>
        <strain evidence="6 7">PvP111</strain>
    </source>
</reference>
<dbReference type="InterPro" id="IPR028082">
    <property type="entry name" value="Peripla_BP_I"/>
</dbReference>
<keyword evidence="6" id="KW-0762">Sugar transport</keyword>
<protein>
    <submittedName>
        <fullName evidence="6">ABC-type sugar transport system substrate-binding protein</fullName>
    </submittedName>
</protein>
<dbReference type="SUPFAM" id="SSF53822">
    <property type="entry name" value="Periplasmic binding protein-like I"/>
    <property type="match status" value="1"/>
</dbReference>
<evidence type="ECO:0000259" key="5">
    <source>
        <dbReference type="Pfam" id="PF13407"/>
    </source>
</evidence>
<evidence type="ECO:0000256" key="4">
    <source>
        <dbReference type="SAM" id="SignalP"/>
    </source>
</evidence>
<evidence type="ECO:0000256" key="2">
    <source>
        <dbReference type="ARBA" id="ARBA00007639"/>
    </source>
</evidence>
<feature type="domain" description="Periplasmic binding protein" evidence="5">
    <location>
        <begin position="84"/>
        <end position="337"/>
    </location>
</feature>
<feature type="chain" id="PRO_5047250717" evidence="4">
    <location>
        <begin position="24"/>
        <end position="380"/>
    </location>
</feature>
<keyword evidence="7" id="KW-1185">Reference proteome</keyword>